<keyword evidence="4" id="KW-0472">Membrane</keyword>
<evidence type="ECO:0000313" key="6">
    <source>
        <dbReference type="EMBL" id="MBP0456270.1"/>
    </source>
</evidence>
<dbReference type="PANTHER" id="PTHR43390:SF1">
    <property type="entry name" value="CHLOROPLAST PROCESSING PEPTIDASE"/>
    <property type="match status" value="1"/>
</dbReference>
<dbReference type="GO" id="GO:0006465">
    <property type="term" value="P:signal peptide processing"/>
    <property type="evidence" value="ECO:0007669"/>
    <property type="project" value="InterPro"/>
</dbReference>
<dbReference type="PANTHER" id="PTHR43390">
    <property type="entry name" value="SIGNAL PEPTIDASE I"/>
    <property type="match status" value="1"/>
</dbReference>
<comment type="similarity">
    <text evidence="2 4">Belongs to the peptidase S26 family.</text>
</comment>
<evidence type="ECO:0000259" key="5">
    <source>
        <dbReference type="Pfam" id="PF10502"/>
    </source>
</evidence>
<dbReference type="AlphaFoldDB" id="A0A940M543"/>
<dbReference type="PRINTS" id="PR00727">
    <property type="entry name" value="LEADERPTASE"/>
</dbReference>
<evidence type="ECO:0000256" key="3">
    <source>
        <dbReference type="PIRSR" id="PIRSR600223-1"/>
    </source>
</evidence>
<comment type="caution">
    <text evidence="6">The sequence shown here is derived from an EMBL/GenBank/DDBJ whole genome shotgun (WGS) entry which is preliminary data.</text>
</comment>
<evidence type="ECO:0000256" key="4">
    <source>
        <dbReference type="RuleBase" id="RU362042"/>
    </source>
</evidence>
<dbReference type="SUPFAM" id="SSF51306">
    <property type="entry name" value="LexA/Signal peptidase"/>
    <property type="match status" value="1"/>
</dbReference>
<evidence type="ECO:0000256" key="1">
    <source>
        <dbReference type="ARBA" id="ARBA00004401"/>
    </source>
</evidence>
<feature type="active site" evidence="3">
    <location>
        <position position="91"/>
    </location>
</feature>
<reference evidence="6" key="1">
    <citation type="submission" date="2021-03" db="EMBL/GenBank/DDBJ databases">
        <title>Whole genome sequence of Streptomyces bomunensis MMS17-BM035.</title>
        <authorList>
            <person name="Lee J.H."/>
        </authorList>
    </citation>
    <scope>NUCLEOTIDE SEQUENCE</scope>
    <source>
        <strain evidence="6">MMS17-BM035</strain>
    </source>
</reference>
<dbReference type="Pfam" id="PF10502">
    <property type="entry name" value="Peptidase_S26"/>
    <property type="match status" value="1"/>
</dbReference>
<feature type="domain" description="Peptidase S26" evidence="5">
    <location>
        <begin position="25"/>
        <end position="183"/>
    </location>
</feature>
<sequence length="252" mass="26436">MSRAGRTKDGRGRLGSRLSGLLVAVGCVLFLGGFVWGAIEYQPYTVPTGSMTPTVHAGDKVLAQRISGTDVHRGDVVVFKDPEWGDLPMVKRVVAVGGDTVACCDKQGRLSVDGKPLAEPYIDKAPGGRASTGDFSAKVPSGELFMLGDERTTSLDSRVHLQDKQKGAVPRSEVRARVDAVAWPPASMIARPHAFAALPGGVSSPGPLRLMLVAVVAGAVLIFVGAALGPLLARRERPRQARAHTGETAGAR</sequence>
<dbReference type="Proteomes" id="UP000670475">
    <property type="component" value="Unassembled WGS sequence"/>
</dbReference>
<keyword evidence="4" id="KW-1133">Transmembrane helix</keyword>
<feature type="transmembrane region" description="Helical" evidence="4">
    <location>
        <begin position="21"/>
        <end position="39"/>
    </location>
</feature>
<accession>A0A940M543</accession>
<comment type="catalytic activity">
    <reaction evidence="4">
        <text>Cleavage of hydrophobic, N-terminal signal or leader sequences from secreted and periplasmic proteins.</text>
        <dbReference type="EC" id="3.4.21.89"/>
    </reaction>
</comment>
<keyword evidence="7" id="KW-1185">Reference proteome</keyword>
<dbReference type="InterPro" id="IPR019533">
    <property type="entry name" value="Peptidase_S26"/>
</dbReference>
<dbReference type="EMBL" id="JAGIQL010000003">
    <property type="protein sequence ID" value="MBP0456270.1"/>
    <property type="molecule type" value="Genomic_DNA"/>
</dbReference>
<dbReference type="GO" id="GO:0009003">
    <property type="term" value="F:signal peptidase activity"/>
    <property type="evidence" value="ECO:0007669"/>
    <property type="project" value="UniProtKB-EC"/>
</dbReference>
<dbReference type="Gene3D" id="2.10.109.10">
    <property type="entry name" value="Umud Fragment, subunit A"/>
    <property type="match status" value="1"/>
</dbReference>
<comment type="subcellular location">
    <subcellularLocation>
        <location evidence="1">Cell membrane</location>
        <topology evidence="1">Single-pass type II membrane protein</topology>
    </subcellularLocation>
    <subcellularLocation>
        <location evidence="4">Membrane</location>
        <topology evidence="4">Single-pass type II membrane protein</topology>
    </subcellularLocation>
</comment>
<evidence type="ECO:0000313" key="7">
    <source>
        <dbReference type="Proteomes" id="UP000670475"/>
    </source>
</evidence>
<feature type="transmembrane region" description="Helical" evidence="4">
    <location>
        <begin position="210"/>
        <end position="233"/>
    </location>
</feature>
<keyword evidence="4 6" id="KW-0378">Hydrolase</keyword>
<proteinExistence type="inferred from homology"/>
<organism evidence="6 7">
    <name type="scientific">Streptomyces montanisoli</name>
    <dbReference type="NCBI Taxonomy" id="2798581"/>
    <lineage>
        <taxon>Bacteria</taxon>
        <taxon>Bacillati</taxon>
        <taxon>Actinomycetota</taxon>
        <taxon>Actinomycetes</taxon>
        <taxon>Kitasatosporales</taxon>
        <taxon>Streptomycetaceae</taxon>
        <taxon>Streptomyces</taxon>
    </lineage>
</organism>
<dbReference type="RefSeq" id="WP_209338048.1">
    <property type="nucleotide sequence ID" value="NZ_JAGIQL010000003.1"/>
</dbReference>
<comment type="caution">
    <text evidence="4">Lacks conserved residue(s) required for the propagation of feature annotation.</text>
</comment>
<dbReference type="GO" id="GO:0005886">
    <property type="term" value="C:plasma membrane"/>
    <property type="evidence" value="ECO:0007669"/>
    <property type="project" value="UniProtKB-SubCell"/>
</dbReference>
<evidence type="ECO:0000256" key="2">
    <source>
        <dbReference type="ARBA" id="ARBA00009370"/>
    </source>
</evidence>
<dbReference type="EC" id="3.4.21.89" evidence="4"/>
<keyword evidence="4" id="KW-0812">Transmembrane</keyword>
<dbReference type="NCBIfam" id="TIGR02227">
    <property type="entry name" value="sigpep_I_bact"/>
    <property type="match status" value="1"/>
</dbReference>
<dbReference type="CDD" id="cd06530">
    <property type="entry name" value="S26_SPase_I"/>
    <property type="match status" value="1"/>
</dbReference>
<protein>
    <recommendedName>
        <fullName evidence="4">Signal peptidase I</fullName>
        <ecNumber evidence="4">3.4.21.89</ecNumber>
    </recommendedName>
</protein>
<feature type="active site" evidence="3">
    <location>
        <position position="50"/>
    </location>
</feature>
<keyword evidence="4" id="KW-0645">Protease</keyword>
<gene>
    <name evidence="6" type="primary">lepB</name>
    <name evidence="6" type="ORF">JFN87_01975</name>
</gene>
<dbReference type="InterPro" id="IPR000223">
    <property type="entry name" value="Pept_S26A_signal_pept_1"/>
</dbReference>
<name>A0A940M543_9ACTN</name>
<dbReference type="GO" id="GO:0004252">
    <property type="term" value="F:serine-type endopeptidase activity"/>
    <property type="evidence" value="ECO:0007669"/>
    <property type="project" value="InterPro"/>
</dbReference>
<dbReference type="InterPro" id="IPR036286">
    <property type="entry name" value="LexA/Signal_pep-like_sf"/>
</dbReference>